<evidence type="ECO:0000256" key="7">
    <source>
        <dbReference type="ARBA" id="ARBA00022519"/>
    </source>
</evidence>
<keyword evidence="14" id="KW-0378">Hydrolase</keyword>
<evidence type="ECO:0000256" key="10">
    <source>
        <dbReference type="ARBA" id="ARBA00022722"/>
    </source>
</evidence>
<evidence type="ECO:0000256" key="14">
    <source>
        <dbReference type="ARBA" id="ARBA00022801"/>
    </source>
</evidence>
<organism evidence="19 20">
    <name type="scientific">Brevifollis gellanilyticus</name>
    <dbReference type="NCBI Taxonomy" id="748831"/>
    <lineage>
        <taxon>Bacteria</taxon>
        <taxon>Pseudomonadati</taxon>
        <taxon>Verrucomicrobiota</taxon>
        <taxon>Verrucomicrobiia</taxon>
        <taxon>Verrucomicrobiales</taxon>
        <taxon>Verrucomicrobiaceae</taxon>
    </lineage>
</organism>
<comment type="caution">
    <text evidence="19">The sequence shown here is derived from an EMBL/GenBank/DDBJ whole genome shotgun (WGS) entry which is preliminary data.</text>
</comment>
<dbReference type="GO" id="GO:0016787">
    <property type="term" value="F:hydrolase activity"/>
    <property type="evidence" value="ECO:0007669"/>
    <property type="project" value="UniProtKB-KW"/>
</dbReference>
<dbReference type="SUPFAM" id="SSF50249">
    <property type="entry name" value="Nucleic acid-binding proteins"/>
    <property type="match status" value="1"/>
</dbReference>
<dbReference type="PANTHER" id="PTHR30001:SF1">
    <property type="entry name" value="RIBONUCLEASE E_G-LIKE PROTEIN, CHLOROPLASTIC"/>
    <property type="match status" value="1"/>
</dbReference>
<keyword evidence="16" id="KW-0694">RNA-binding</keyword>
<keyword evidence="10" id="KW-0540">Nuclease</keyword>
<evidence type="ECO:0000256" key="9">
    <source>
        <dbReference type="ARBA" id="ARBA00022694"/>
    </source>
</evidence>
<evidence type="ECO:0000256" key="3">
    <source>
        <dbReference type="ARBA" id="ARBA00005663"/>
    </source>
</evidence>
<evidence type="ECO:0000256" key="5">
    <source>
        <dbReference type="ARBA" id="ARBA00022475"/>
    </source>
</evidence>
<reference evidence="19 20" key="1">
    <citation type="submission" date="2019-07" db="EMBL/GenBank/DDBJ databases">
        <title>Whole genome shotgun sequence of Brevifollis gellanilyticus NBRC 108608.</title>
        <authorList>
            <person name="Hosoyama A."/>
            <person name="Uohara A."/>
            <person name="Ohji S."/>
            <person name="Ichikawa N."/>
        </authorList>
    </citation>
    <scope>NUCLEOTIDE SEQUENCE [LARGE SCALE GENOMIC DNA]</scope>
    <source>
        <strain evidence="19 20">NBRC 108608</strain>
    </source>
</reference>
<keyword evidence="20" id="KW-1185">Reference proteome</keyword>
<dbReference type="Proteomes" id="UP000321577">
    <property type="component" value="Unassembled WGS sequence"/>
</dbReference>
<dbReference type="GO" id="GO:0046872">
    <property type="term" value="F:metal ion binding"/>
    <property type="evidence" value="ECO:0007669"/>
    <property type="project" value="UniProtKB-KW"/>
</dbReference>
<evidence type="ECO:0000256" key="16">
    <source>
        <dbReference type="ARBA" id="ARBA00022884"/>
    </source>
</evidence>
<dbReference type="Gene3D" id="3.40.1260.20">
    <property type="entry name" value="Ribonuclease E, catalytic domain"/>
    <property type="match status" value="1"/>
</dbReference>
<dbReference type="OrthoDB" id="9804278at2"/>
<keyword evidence="13" id="KW-0255">Endonuclease</keyword>
<evidence type="ECO:0000256" key="2">
    <source>
        <dbReference type="ARBA" id="ARBA00004496"/>
    </source>
</evidence>
<keyword evidence="15" id="KW-0460">Magnesium</keyword>
<dbReference type="GO" id="GO:0006364">
    <property type="term" value="P:rRNA processing"/>
    <property type="evidence" value="ECO:0007669"/>
    <property type="project" value="UniProtKB-KW"/>
</dbReference>
<evidence type="ECO:0000259" key="18">
    <source>
        <dbReference type="SMART" id="SM00316"/>
    </source>
</evidence>
<keyword evidence="12" id="KW-0699">rRNA-binding</keyword>
<evidence type="ECO:0000256" key="8">
    <source>
        <dbReference type="ARBA" id="ARBA00022552"/>
    </source>
</evidence>
<dbReference type="Pfam" id="PF20833">
    <property type="entry name" value="RNase_E_G_Thio"/>
    <property type="match status" value="1"/>
</dbReference>
<dbReference type="InterPro" id="IPR019307">
    <property type="entry name" value="RNA-bd_AU-1/RNase_E/G"/>
</dbReference>
<evidence type="ECO:0000256" key="11">
    <source>
        <dbReference type="ARBA" id="ARBA00022723"/>
    </source>
</evidence>
<dbReference type="InterPro" id="IPR004659">
    <property type="entry name" value="RNase_E/G"/>
</dbReference>
<evidence type="ECO:0000256" key="17">
    <source>
        <dbReference type="ARBA" id="ARBA00023136"/>
    </source>
</evidence>
<evidence type="ECO:0000256" key="1">
    <source>
        <dbReference type="ARBA" id="ARBA00001946"/>
    </source>
</evidence>
<dbReference type="GO" id="GO:0004540">
    <property type="term" value="F:RNA nuclease activity"/>
    <property type="evidence" value="ECO:0007669"/>
    <property type="project" value="InterPro"/>
</dbReference>
<dbReference type="Pfam" id="PF10150">
    <property type="entry name" value="RNase_E_G"/>
    <property type="match status" value="1"/>
</dbReference>
<keyword evidence="8" id="KW-0698">rRNA processing</keyword>
<evidence type="ECO:0000256" key="13">
    <source>
        <dbReference type="ARBA" id="ARBA00022759"/>
    </source>
</evidence>
<dbReference type="CDD" id="cd04453">
    <property type="entry name" value="S1_RNase_E"/>
    <property type="match status" value="1"/>
</dbReference>
<feature type="domain" description="S1 motif" evidence="18">
    <location>
        <begin position="57"/>
        <end position="153"/>
    </location>
</feature>
<accession>A0A512M335</accession>
<gene>
    <name evidence="19" type="primary">cafA</name>
    <name evidence="19" type="ORF">BGE01nite_04470</name>
</gene>
<evidence type="ECO:0000313" key="19">
    <source>
        <dbReference type="EMBL" id="GEP41156.1"/>
    </source>
</evidence>
<evidence type="ECO:0000256" key="15">
    <source>
        <dbReference type="ARBA" id="ARBA00022842"/>
    </source>
</evidence>
<keyword evidence="11" id="KW-0479">Metal-binding</keyword>
<dbReference type="PANTHER" id="PTHR30001">
    <property type="entry name" value="RIBONUCLEASE"/>
    <property type="match status" value="1"/>
</dbReference>
<dbReference type="InterPro" id="IPR012340">
    <property type="entry name" value="NA-bd_OB-fold"/>
</dbReference>
<keyword evidence="9" id="KW-0819">tRNA processing</keyword>
<keyword evidence="6" id="KW-0963">Cytoplasm</keyword>
<name>A0A512M335_9BACT</name>
<dbReference type="GO" id="GO:0005737">
    <property type="term" value="C:cytoplasm"/>
    <property type="evidence" value="ECO:0007669"/>
    <property type="project" value="UniProtKB-SubCell"/>
</dbReference>
<evidence type="ECO:0000313" key="20">
    <source>
        <dbReference type="Proteomes" id="UP000321577"/>
    </source>
</evidence>
<comment type="similarity">
    <text evidence="3">Belongs to the RNase E/G family. RNase G subfamily.</text>
</comment>
<keyword evidence="7" id="KW-0997">Cell inner membrane</keyword>
<dbReference type="Gene3D" id="2.40.50.140">
    <property type="entry name" value="Nucleic acid-binding proteins"/>
    <property type="match status" value="1"/>
</dbReference>
<comment type="subcellular location">
    <subcellularLocation>
        <location evidence="2">Cytoplasm</location>
    </subcellularLocation>
</comment>
<evidence type="ECO:0000256" key="4">
    <source>
        <dbReference type="ARBA" id="ARBA00017719"/>
    </source>
</evidence>
<dbReference type="InterPro" id="IPR003029">
    <property type="entry name" value="S1_domain"/>
</dbReference>
<dbReference type="InterPro" id="IPR048583">
    <property type="entry name" value="RNase_E_G_thioredoxin-like"/>
</dbReference>
<comment type="cofactor">
    <cofactor evidence="1">
        <name>Mg(2+)</name>
        <dbReference type="ChEBI" id="CHEBI:18420"/>
    </cofactor>
</comment>
<evidence type="ECO:0000256" key="6">
    <source>
        <dbReference type="ARBA" id="ARBA00022490"/>
    </source>
</evidence>
<keyword evidence="17" id="KW-0472">Membrane</keyword>
<dbReference type="GO" id="GO:0008033">
    <property type="term" value="P:tRNA processing"/>
    <property type="evidence" value="ECO:0007669"/>
    <property type="project" value="UniProtKB-KW"/>
</dbReference>
<dbReference type="GO" id="GO:0004519">
    <property type="term" value="F:endonuclease activity"/>
    <property type="evidence" value="ECO:0007669"/>
    <property type="project" value="UniProtKB-KW"/>
</dbReference>
<dbReference type="RefSeq" id="WP_146848625.1">
    <property type="nucleotide sequence ID" value="NZ_BKAG01000002.1"/>
</dbReference>
<protein>
    <recommendedName>
        <fullName evidence="4">Ribonuclease G</fullName>
    </recommendedName>
</protein>
<dbReference type="AlphaFoldDB" id="A0A512M335"/>
<sequence length="535" mass="60459">MALTFVQRVKEFITGKKDIRTGTRLVINCEKLENRVALIENGLIEEYTLERTGTSTIVGSIFKGRVKNIEHGLKAMFIDIGLDKNAFLHFWDAIPEALSNQGMEEVNRGGAGKAKQKRIKAEDIPQLYPVGSEIMVQVTKGPIGNKGPRVTTNISLAGRLLVLMPQNDQFGISRKIEDPKERARLRKIIERVNLPENLGLIMRTEASGKRARHIIRDLSLLIEQWNDITGKRDSKGAPVCCFQEPELIERTVRDFLTEDIDEVACDDKETVERMQKMASQISGRAKRRITYYQGQTAIFESYGIQKQIDNAFYRQVWLPCGGYIVIDQTEALVSIDVNTGRNKGGGGGKDQQDKVLVETNLEAAAEVARQLRLRNMGGLIVVDFIDMKHRKDQQAVYKAMLDHLKRDKAKTQIQPISPFGLMEMTRQRLHESLSSALYESCPYCKGHGQVKTTFTMSVELQRALSSILGRGKTEHKNLVVVVHPEVMQRLKTEDGELLVSLERKYEARLTFRSDPTLHREDIKITSALNGEEVRA</sequence>
<dbReference type="SMART" id="SM00316">
    <property type="entry name" value="S1"/>
    <property type="match status" value="1"/>
</dbReference>
<dbReference type="NCBIfam" id="TIGR00757">
    <property type="entry name" value="RNaseEG"/>
    <property type="match status" value="1"/>
</dbReference>
<dbReference type="EMBL" id="BKAG01000002">
    <property type="protein sequence ID" value="GEP41156.1"/>
    <property type="molecule type" value="Genomic_DNA"/>
</dbReference>
<keyword evidence="5" id="KW-1003">Cell membrane</keyword>
<proteinExistence type="inferred from homology"/>
<evidence type="ECO:0000256" key="12">
    <source>
        <dbReference type="ARBA" id="ARBA00022730"/>
    </source>
</evidence>
<dbReference type="GO" id="GO:0019843">
    <property type="term" value="F:rRNA binding"/>
    <property type="evidence" value="ECO:0007669"/>
    <property type="project" value="UniProtKB-KW"/>
</dbReference>